<feature type="transmembrane region" description="Helical" evidence="7">
    <location>
        <begin position="196"/>
        <end position="219"/>
    </location>
</feature>
<dbReference type="InterPro" id="IPR020726">
    <property type="entry name" value="Bcl2_BH2_motif_CS"/>
</dbReference>
<feature type="transmembrane region" description="Helical" evidence="7">
    <location>
        <begin position="463"/>
        <end position="489"/>
    </location>
</feature>
<accession>A0AA38GDC4</accession>
<evidence type="ECO:0000256" key="4">
    <source>
        <dbReference type="ARBA" id="ARBA00022692"/>
    </source>
</evidence>
<reference evidence="8 9" key="1">
    <citation type="journal article" date="2021" name="Nat. Plants">
        <title>The Taxus genome provides insights into paclitaxel biosynthesis.</title>
        <authorList>
            <person name="Xiong X."/>
            <person name="Gou J."/>
            <person name="Liao Q."/>
            <person name="Li Y."/>
            <person name="Zhou Q."/>
            <person name="Bi G."/>
            <person name="Li C."/>
            <person name="Du R."/>
            <person name="Wang X."/>
            <person name="Sun T."/>
            <person name="Guo L."/>
            <person name="Liang H."/>
            <person name="Lu P."/>
            <person name="Wu Y."/>
            <person name="Zhang Z."/>
            <person name="Ro D.K."/>
            <person name="Shang Y."/>
            <person name="Huang S."/>
            <person name="Yan J."/>
        </authorList>
    </citation>
    <scope>NUCLEOTIDE SEQUENCE [LARGE SCALE GENOMIC DNA]</scope>
    <source>
        <strain evidence="8">Ta-2019</strain>
    </source>
</reference>
<dbReference type="EMBL" id="JAHRHJ020000003">
    <property type="protein sequence ID" value="KAH9321507.1"/>
    <property type="molecule type" value="Genomic_DNA"/>
</dbReference>
<dbReference type="SUPFAM" id="SSF103473">
    <property type="entry name" value="MFS general substrate transporter"/>
    <property type="match status" value="1"/>
</dbReference>
<feature type="transmembrane region" description="Helical" evidence="7">
    <location>
        <begin position="424"/>
        <end position="443"/>
    </location>
</feature>
<feature type="transmembrane region" description="Helical" evidence="7">
    <location>
        <begin position="550"/>
        <end position="569"/>
    </location>
</feature>
<comment type="similarity">
    <text evidence="3">Belongs to the Bcl-2 family.</text>
</comment>
<dbReference type="OMA" id="MEGFENM"/>
<evidence type="ECO:0000256" key="2">
    <source>
        <dbReference type="ARBA" id="ARBA00005982"/>
    </source>
</evidence>
<evidence type="ECO:0000256" key="3">
    <source>
        <dbReference type="ARBA" id="ARBA00009458"/>
    </source>
</evidence>
<organism evidence="8 9">
    <name type="scientific">Taxus chinensis</name>
    <name type="common">Chinese yew</name>
    <name type="synonym">Taxus wallichiana var. chinensis</name>
    <dbReference type="NCBI Taxonomy" id="29808"/>
    <lineage>
        <taxon>Eukaryota</taxon>
        <taxon>Viridiplantae</taxon>
        <taxon>Streptophyta</taxon>
        <taxon>Embryophyta</taxon>
        <taxon>Tracheophyta</taxon>
        <taxon>Spermatophyta</taxon>
        <taxon>Pinopsida</taxon>
        <taxon>Pinidae</taxon>
        <taxon>Conifers II</taxon>
        <taxon>Cupressales</taxon>
        <taxon>Taxaceae</taxon>
        <taxon>Taxus</taxon>
    </lineage>
</organism>
<evidence type="ECO:0000256" key="6">
    <source>
        <dbReference type="ARBA" id="ARBA00023136"/>
    </source>
</evidence>
<keyword evidence="5 7" id="KW-1133">Transmembrane helix</keyword>
<dbReference type="AlphaFoldDB" id="A0AA38GDC4"/>
<keyword evidence="9" id="KW-1185">Reference proteome</keyword>
<evidence type="ECO:0000256" key="5">
    <source>
        <dbReference type="ARBA" id="ARBA00022989"/>
    </source>
</evidence>
<dbReference type="PROSITE" id="PS01258">
    <property type="entry name" value="BH2"/>
    <property type="match status" value="1"/>
</dbReference>
<dbReference type="PANTHER" id="PTHR11654">
    <property type="entry name" value="OLIGOPEPTIDE TRANSPORTER-RELATED"/>
    <property type="match status" value="1"/>
</dbReference>
<evidence type="ECO:0000313" key="8">
    <source>
        <dbReference type="EMBL" id="KAH9321507.1"/>
    </source>
</evidence>
<dbReference type="InterPro" id="IPR036259">
    <property type="entry name" value="MFS_trans_sf"/>
</dbReference>
<dbReference type="GO" id="GO:0016020">
    <property type="term" value="C:membrane"/>
    <property type="evidence" value="ECO:0007669"/>
    <property type="project" value="UniProtKB-SubCell"/>
</dbReference>
<feature type="transmembrane region" description="Helical" evidence="7">
    <location>
        <begin position="52"/>
        <end position="72"/>
    </location>
</feature>
<feature type="transmembrane region" description="Helical" evidence="7">
    <location>
        <begin position="342"/>
        <end position="363"/>
    </location>
</feature>
<keyword evidence="4 7" id="KW-0812">Transmembrane</keyword>
<evidence type="ECO:0000313" key="9">
    <source>
        <dbReference type="Proteomes" id="UP000824469"/>
    </source>
</evidence>
<proteinExistence type="inferred from homology"/>
<dbReference type="Pfam" id="PF00854">
    <property type="entry name" value="PTR2"/>
    <property type="match status" value="1"/>
</dbReference>
<sequence>AENKGFVKVQSAKNDVNTVEDYVDWKRKPALKHKHGGIRATMFIYVMEGFENMAFIAIAVNLFTYFHGFMYYDLADSSTTLTNFMGTSFLLALFGAFISDAYVNRFHTNIIFASIELVGYILLTVQAHFPSLRPGKCDLLDPAMNCKHVAGGKGALLYMGLYLIALGTGGVKAALPSLGANQFDEKDARESRLMSSFFNWFFFSLSIGASLGVTFIVWIQNNRGWDLGFGMCTIAVALSIFSLLFGMSTYRNQVPRGSPLTRVMQVFVAASRKRNLALPEEATELYELNDKEAALEKELAHTQQFRFLDKAAIVRETSDKMESPWHLCTVAQVEEAKMLVRMLPIFGSTIMVTTCLAQLQTFSVQQGMSMDTRIGSNFHIPPASLSIIPLGILLILTPIYDLIFVPFARRITGHETGITHLQRIGVGLFLSAMSMAIAAVVEVKRKSVAREHNMLDSSQALPLSVFWLGFQYLVFGVADLFTIVGLLHFFYSQAPSGMKSLATAFSWCCLALGYFFSSVMVNVVNRATSKMTASGGWLHGNNLNRNHLNLFYWTLSVLSILNFFNYLYWSRWYKYRPISHHQNNKSSASPKSEHTGSPW</sequence>
<gene>
    <name evidence="8" type="ORF">KI387_016146</name>
</gene>
<name>A0AA38GDC4_TAXCH</name>
<dbReference type="Proteomes" id="UP000824469">
    <property type="component" value="Unassembled WGS sequence"/>
</dbReference>
<feature type="transmembrane region" description="Helical" evidence="7">
    <location>
        <begin position="155"/>
        <end position="175"/>
    </location>
</feature>
<dbReference type="InterPro" id="IPR000109">
    <property type="entry name" value="POT_fam"/>
</dbReference>
<comment type="subcellular location">
    <subcellularLocation>
        <location evidence="1">Membrane</location>
        <topology evidence="1">Multi-pass membrane protein</topology>
    </subcellularLocation>
</comment>
<comment type="caution">
    <text evidence="8">The sequence shown here is derived from an EMBL/GenBank/DDBJ whole genome shotgun (WGS) entry which is preliminary data.</text>
</comment>
<keyword evidence="6 7" id="KW-0472">Membrane</keyword>
<feature type="non-terminal residue" evidence="8">
    <location>
        <position position="1"/>
    </location>
</feature>
<evidence type="ECO:0000256" key="7">
    <source>
        <dbReference type="SAM" id="Phobius"/>
    </source>
</evidence>
<dbReference type="Gene3D" id="1.20.1250.20">
    <property type="entry name" value="MFS general substrate transporter like domains"/>
    <property type="match status" value="1"/>
</dbReference>
<feature type="transmembrane region" description="Helical" evidence="7">
    <location>
        <begin position="110"/>
        <end position="129"/>
    </location>
</feature>
<feature type="transmembrane region" description="Helical" evidence="7">
    <location>
        <begin position="501"/>
        <end position="521"/>
    </location>
</feature>
<dbReference type="GO" id="GO:0022857">
    <property type="term" value="F:transmembrane transporter activity"/>
    <property type="evidence" value="ECO:0007669"/>
    <property type="project" value="InterPro"/>
</dbReference>
<protein>
    <submittedName>
        <fullName evidence="8">Uncharacterized protein</fullName>
    </submittedName>
</protein>
<evidence type="ECO:0000256" key="1">
    <source>
        <dbReference type="ARBA" id="ARBA00004141"/>
    </source>
</evidence>
<comment type="similarity">
    <text evidence="2">Belongs to the major facilitator superfamily. Proton-dependent oligopeptide transporter (POT/PTR) (TC 2.A.17) family.</text>
</comment>
<feature type="transmembrane region" description="Helical" evidence="7">
    <location>
        <begin position="84"/>
        <end position="103"/>
    </location>
</feature>
<feature type="transmembrane region" description="Helical" evidence="7">
    <location>
        <begin position="383"/>
        <end position="403"/>
    </location>
</feature>
<feature type="transmembrane region" description="Helical" evidence="7">
    <location>
        <begin position="225"/>
        <end position="246"/>
    </location>
</feature>